<comment type="caution">
    <text evidence="6">The sequence shown here is derived from an EMBL/GenBank/DDBJ whole genome shotgun (WGS) entry which is preliminary data.</text>
</comment>
<dbReference type="SMART" id="SM00184">
    <property type="entry name" value="RING"/>
    <property type="match status" value="1"/>
</dbReference>
<proteinExistence type="predicted"/>
<protein>
    <recommendedName>
        <fullName evidence="5">RING-type domain-containing protein</fullName>
    </recommendedName>
</protein>
<dbReference type="SUPFAM" id="SSF50249">
    <property type="entry name" value="Nucleic acid-binding proteins"/>
    <property type="match status" value="1"/>
</dbReference>
<keyword evidence="2 4" id="KW-0863">Zinc-finger</keyword>
<evidence type="ECO:0000313" key="6">
    <source>
        <dbReference type="EMBL" id="KAH0896936.1"/>
    </source>
</evidence>
<dbReference type="InterPro" id="IPR013955">
    <property type="entry name" value="Rep_factor-A_C"/>
</dbReference>
<dbReference type="Proteomes" id="UP000824890">
    <property type="component" value="Unassembled WGS sequence"/>
</dbReference>
<dbReference type="InterPro" id="IPR013083">
    <property type="entry name" value="Znf_RING/FYVE/PHD"/>
</dbReference>
<dbReference type="SUPFAM" id="SSF57850">
    <property type="entry name" value="RING/U-box"/>
    <property type="match status" value="1"/>
</dbReference>
<evidence type="ECO:0000256" key="1">
    <source>
        <dbReference type="ARBA" id="ARBA00022723"/>
    </source>
</evidence>
<evidence type="ECO:0000259" key="5">
    <source>
        <dbReference type="PROSITE" id="PS50089"/>
    </source>
</evidence>
<sequence>MDVQPTTEYLAWYVLTCVAWFECTATIDDVVRDSAWYYIACGGCKTKATKGPTTLMCKKCGKAEITGAAEYLTKLYVYDNNDYASFVVLGDAGHELTGKKASGLVESYYEANEGAVDGHVVMVPQAMIDTIGQTRTFVIKISNHNLEGKTQALTVTKVLPLEVPALGCDLDDIVVVPPTAVTLETGNREEGSSILNEEHADDGLKRGSDMIVYFWVIRHKTETSLSSPKRVITIRIRRPRTQQTEIVVSVVMKAASNGHLLHDTVRDMESMLEYHEIDFDSAMRIIEQTSDFVARTIPTLGDPTVTDLDVIVNISDHSVDAVRRIDLDIYIIELRENRRGPTPNEKDDICPICCEEFGTQEEINSLNCKHFYHHHCILDWITKTLTCPYCRANLA</sequence>
<keyword evidence="1" id="KW-0479">Metal-binding</keyword>
<feature type="domain" description="RING-type" evidence="5">
    <location>
        <begin position="350"/>
        <end position="391"/>
    </location>
</feature>
<keyword evidence="3" id="KW-0862">Zinc</keyword>
<keyword evidence="7" id="KW-1185">Reference proteome</keyword>
<dbReference type="Pfam" id="PF08646">
    <property type="entry name" value="Rep_fac-A_C"/>
    <property type="match status" value="1"/>
</dbReference>
<evidence type="ECO:0000256" key="4">
    <source>
        <dbReference type="PROSITE-ProRule" id="PRU00175"/>
    </source>
</evidence>
<evidence type="ECO:0000313" key="7">
    <source>
        <dbReference type="Proteomes" id="UP000824890"/>
    </source>
</evidence>
<dbReference type="InterPro" id="IPR012340">
    <property type="entry name" value="NA-bd_OB-fold"/>
</dbReference>
<dbReference type="PANTHER" id="PTHR45969">
    <property type="entry name" value="RING ZINC FINGER PROTEIN-RELATED"/>
    <property type="match status" value="1"/>
</dbReference>
<evidence type="ECO:0000256" key="3">
    <source>
        <dbReference type="ARBA" id="ARBA00022833"/>
    </source>
</evidence>
<dbReference type="PROSITE" id="PS50089">
    <property type="entry name" value="ZF_RING_2"/>
    <property type="match status" value="1"/>
</dbReference>
<gene>
    <name evidence="6" type="ORF">HID58_046504</name>
</gene>
<dbReference type="Gene3D" id="3.30.40.10">
    <property type="entry name" value="Zinc/RING finger domain, C3HC4 (zinc finger)"/>
    <property type="match status" value="1"/>
</dbReference>
<name>A0ABQ8AWP3_BRANA</name>
<organism evidence="6 7">
    <name type="scientific">Brassica napus</name>
    <name type="common">Rape</name>
    <dbReference type="NCBI Taxonomy" id="3708"/>
    <lineage>
        <taxon>Eukaryota</taxon>
        <taxon>Viridiplantae</taxon>
        <taxon>Streptophyta</taxon>
        <taxon>Embryophyta</taxon>
        <taxon>Tracheophyta</taxon>
        <taxon>Spermatophyta</taxon>
        <taxon>Magnoliopsida</taxon>
        <taxon>eudicotyledons</taxon>
        <taxon>Gunneridae</taxon>
        <taxon>Pentapetalae</taxon>
        <taxon>rosids</taxon>
        <taxon>malvids</taxon>
        <taxon>Brassicales</taxon>
        <taxon>Brassicaceae</taxon>
        <taxon>Brassiceae</taxon>
        <taxon>Brassica</taxon>
    </lineage>
</organism>
<dbReference type="Pfam" id="PF13639">
    <property type="entry name" value="zf-RING_2"/>
    <property type="match status" value="1"/>
</dbReference>
<dbReference type="InterPro" id="IPR001841">
    <property type="entry name" value="Znf_RING"/>
</dbReference>
<reference evidence="6 7" key="1">
    <citation type="submission" date="2021-05" db="EMBL/GenBank/DDBJ databases">
        <title>Genome Assembly of Synthetic Allotetraploid Brassica napus Reveals Homoeologous Exchanges between Subgenomes.</title>
        <authorList>
            <person name="Davis J.T."/>
        </authorList>
    </citation>
    <scope>NUCLEOTIDE SEQUENCE [LARGE SCALE GENOMIC DNA]</scope>
    <source>
        <strain evidence="7">cv. Da-Ae</strain>
        <tissue evidence="6">Seedling</tissue>
    </source>
</reference>
<dbReference type="Gene3D" id="2.40.50.140">
    <property type="entry name" value="Nucleic acid-binding proteins"/>
    <property type="match status" value="1"/>
</dbReference>
<accession>A0ABQ8AWP3</accession>
<evidence type="ECO:0000256" key="2">
    <source>
        <dbReference type="ARBA" id="ARBA00022771"/>
    </source>
</evidence>
<dbReference type="EMBL" id="JAGKQM010000012">
    <property type="protein sequence ID" value="KAH0896936.1"/>
    <property type="molecule type" value="Genomic_DNA"/>
</dbReference>